<feature type="non-terminal residue" evidence="1">
    <location>
        <position position="1"/>
    </location>
</feature>
<evidence type="ECO:0000313" key="1">
    <source>
        <dbReference type="EMBL" id="CAH2285966.1"/>
    </source>
</evidence>
<gene>
    <name evidence="1" type="ORF">PECUL_23A034176</name>
</gene>
<keyword evidence="2" id="KW-1185">Reference proteome</keyword>
<proteinExistence type="predicted"/>
<protein>
    <submittedName>
        <fullName evidence="1">Uncharacterized protein</fullName>
    </submittedName>
</protein>
<organism evidence="1 2">
    <name type="scientific">Pelobates cultripes</name>
    <name type="common">Western spadefoot toad</name>
    <dbReference type="NCBI Taxonomy" id="61616"/>
    <lineage>
        <taxon>Eukaryota</taxon>
        <taxon>Metazoa</taxon>
        <taxon>Chordata</taxon>
        <taxon>Craniata</taxon>
        <taxon>Vertebrata</taxon>
        <taxon>Euteleostomi</taxon>
        <taxon>Amphibia</taxon>
        <taxon>Batrachia</taxon>
        <taxon>Anura</taxon>
        <taxon>Pelobatoidea</taxon>
        <taxon>Pelobatidae</taxon>
        <taxon>Pelobates</taxon>
    </lineage>
</organism>
<dbReference type="EMBL" id="OW240915">
    <property type="protein sequence ID" value="CAH2285966.1"/>
    <property type="molecule type" value="Genomic_DNA"/>
</dbReference>
<sequence length="94" mass="10366">TVFYSVPALGRTPLCVFFDTADTSPHIPLPALNQSTFPCRPLVFLTHAAAIFVLAYRETAAAIFDCPRAHFHTAIIPPCHTVRKNHFPSSNTTE</sequence>
<evidence type="ECO:0000313" key="2">
    <source>
        <dbReference type="Proteomes" id="UP001295444"/>
    </source>
</evidence>
<feature type="non-terminal residue" evidence="1">
    <location>
        <position position="94"/>
    </location>
</feature>
<reference evidence="1" key="1">
    <citation type="submission" date="2022-03" db="EMBL/GenBank/DDBJ databases">
        <authorList>
            <person name="Alioto T."/>
            <person name="Alioto T."/>
            <person name="Gomez Garrido J."/>
        </authorList>
    </citation>
    <scope>NUCLEOTIDE SEQUENCE</scope>
</reference>
<accession>A0AAD1S247</accession>
<dbReference type="Proteomes" id="UP001295444">
    <property type="component" value="Chromosome 04"/>
</dbReference>
<dbReference type="AlphaFoldDB" id="A0AAD1S247"/>
<name>A0AAD1S247_PELCU</name>